<protein>
    <submittedName>
        <fullName evidence="2">Transcription factor UPBEAT1</fullName>
    </submittedName>
</protein>
<dbReference type="PANTHER" id="PTHR31286:SF180">
    <property type="entry name" value="OS10G0362600 PROTEIN"/>
    <property type="match status" value="1"/>
</dbReference>
<dbReference type="STRING" id="337451.A0A3S3R2G5"/>
<sequence length="495" mass="54402">MGVSQPTILSSLDLKGMDLDNKGMDGCSSGSIWYKVVQLQAMRRRSNRRHRTESNCGWNRRSNALMKRRGLIKGSRRSMVGVERRVRTLQKLLPNVKSKDMDGLFIEAADYILCLEMRVEVMQIMVKSPLLLDKKRLHLLPWSPGMNNIEWPSVAPVWIRLKRVPYHCWSQHILFSIARSLGSPLRLDTTTATQRILSYARILVNLDLSKPRPPNMLVDLEGEGEVELEIIYENLPCYICLSSGHPFSECPSSISGKEKSASGTAPSRSSMLDQVNQVPTGSISVAPGSLPTNHFPSNALAAISSASPDQTSTNPSTPVISAHSALILSKPTSSINPSGEDITCTHSQQDLTTQVSNPHQDQPEDLHFPKDNHLYMLPKDLSTTILEKIPTSPVDLSNPFEVLHLCSFKEPTDAVRHNTLLECQADHSKDGSSTALAQCSSQVDASSSTGHVKTLQGSLAPSSNPLLQNSTSDKKSIQASTLDTSNSFPILDYQS</sequence>
<dbReference type="Proteomes" id="UP000283530">
    <property type="component" value="Unassembled WGS sequence"/>
</dbReference>
<accession>A0A3S3R2G5</accession>
<proteinExistence type="predicted"/>
<evidence type="ECO:0000256" key="1">
    <source>
        <dbReference type="SAM" id="MobiDB-lite"/>
    </source>
</evidence>
<dbReference type="GO" id="GO:0006355">
    <property type="term" value="P:regulation of DNA-templated transcription"/>
    <property type="evidence" value="ECO:0007669"/>
    <property type="project" value="InterPro"/>
</dbReference>
<dbReference type="EMBL" id="QPKB01000010">
    <property type="protein sequence ID" value="RWR94334.1"/>
    <property type="molecule type" value="Genomic_DNA"/>
</dbReference>
<feature type="region of interest" description="Disordered" evidence="1">
    <location>
        <begin position="252"/>
        <end position="272"/>
    </location>
</feature>
<comment type="caution">
    <text evidence="2">The sequence shown here is derived from an EMBL/GenBank/DDBJ whole genome shotgun (WGS) entry which is preliminary data.</text>
</comment>
<reference evidence="2 3" key="1">
    <citation type="journal article" date="2019" name="Nat. Plants">
        <title>Stout camphor tree genome fills gaps in understanding of flowering plant genome evolution.</title>
        <authorList>
            <person name="Chaw S.M."/>
            <person name="Liu Y.C."/>
            <person name="Wu Y.W."/>
            <person name="Wang H.Y."/>
            <person name="Lin C.I."/>
            <person name="Wu C.S."/>
            <person name="Ke H.M."/>
            <person name="Chang L.Y."/>
            <person name="Hsu C.Y."/>
            <person name="Yang H.T."/>
            <person name="Sudianto E."/>
            <person name="Hsu M.H."/>
            <person name="Wu K.P."/>
            <person name="Wang L.N."/>
            <person name="Leebens-Mack J.H."/>
            <person name="Tsai I.J."/>
        </authorList>
    </citation>
    <scope>NUCLEOTIDE SEQUENCE [LARGE SCALE GENOMIC DNA]</scope>
    <source>
        <strain evidence="3">cv. Chaw 1501</strain>
        <tissue evidence="2">Young leaves</tissue>
    </source>
</reference>
<dbReference type="InterPro" id="IPR040256">
    <property type="entry name" value="At4g02000-like"/>
</dbReference>
<dbReference type="OrthoDB" id="1751950at2759"/>
<dbReference type="CDD" id="cd11444">
    <property type="entry name" value="bHLH_AtIBH1_like"/>
    <property type="match status" value="1"/>
</dbReference>
<organism evidence="2 3">
    <name type="scientific">Cinnamomum micranthum f. kanehirae</name>
    <dbReference type="NCBI Taxonomy" id="337451"/>
    <lineage>
        <taxon>Eukaryota</taxon>
        <taxon>Viridiplantae</taxon>
        <taxon>Streptophyta</taxon>
        <taxon>Embryophyta</taxon>
        <taxon>Tracheophyta</taxon>
        <taxon>Spermatophyta</taxon>
        <taxon>Magnoliopsida</taxon>
        <taxon>Magnoliidae</taxon>
        <taxon>Laurales</taxon>
        <taxon>Lauraceae</taxon>
        <taxon>Cinnamomum</taxon>
    </lineage>
</organism>
<dbReference type="AlphaFoldDB" id="A0A3S3R2G5"/>
<dbReference type="PANTHER" id="PTHR31286">
    <property type="entry name" value="GLYCINE-RICH CELL WALL STRUCTURAL PROTEIN 1.8-LIKE"/>
    <property type="match status" value="1"/>
</dbReference>
<evidence type="ECO:0000313" key="2">
    <source>
        <dbReference type="EMBL" id="RWR94334.1"/>
    </source>
</evidence>
<gene>
    <name evidence="2" type="ORF">CKAN_02362100</name>
</gene>
<keyword evidence="3" id="KW-1185">Reference proteome</keyword>
<feature type="region of interest" description="Disordered" evidence="1">
    <location>
        <begin position="450"/>
        <end position="480"/>
    </location>
</feature>
<dbReference type="InterPro" id="IPR044549">
    <property type="entry name" value="bHLH_AtIBH1-like"/>
</dbReference>
<evidence type="ECO:0000313" key="3">
    <source>
        <dbReference type="Proteomes" id="UP000283530"/>
    </source>
</evidence>
<name>A0A3S3R2G5_9MAGN</name>